<evidence type="ECO:0000313" key="1">
    <source>
        <dbReference type="EMBL" id="MBP1933229.1"/>
    </source>
</evidence>
<comment type="caution">
    <text evidence="1">The sequence shown here is derived from an EMBL/GenBank/DDBJ whole genome shotgun (WGS) entry which is preliminary data.</text>
</comment>
<name>A0ABS4GSH4_9BACL</name>
<accession>A0ABS4GSH4</accession>
<protein>
    <submittedName>
        <fullName evidence="1">Uncharacterized protein</fullName>
    </submittedName>
</protein>
<evidence type="ECO:0000313" key="2">
    <source>
        <dbReference type="Proteomes" id="UP001519343"/>
    </source>
</evidence>
<organism evidence="1 2">
    <name type="scientific">Ammoniphilus resinae</name>
    <dbReference type="NCBI Taxonomy" id="861532"/>
    <lineage>
        <taxon>Bacteria</taxon>
        <taxon>Bacillati</taxon>
        <taxon>Bacillota</taxon>
        <taxon>Bacilli</taxon>
        <taxon>Bacillales</taxon>
        <taxon>Paenibacillaceae</taxon>
        <taxon>Aneurinibacillus group</taxon>
        <taxon>Ammoniphilus</taxon>
    </lineage>
</organism>
<dbReference type="RefSeq" id="WP_209811246.1">
    <property type="nucleotide sequence ID" value="NZ_JAGGKT010000010.1"/>
</dbReference>
<proteinExistence type="predicted"/>
<reference evidence="1 2" key="1">
    <citation type="submission" date="2021-03" db="EMBL/GenBank/DDBJ databases">
        <title>Genomic Encyclopedia of Type Strains, Phase IV (KMG-IV): sequencing the most valuable type-strain genomes for metagenomic binning, comparative biology and taxonomic classification.</title>
        <authorList>
            <person name="Goeker M."/>
        </authorList>
    </citation>
    <scope>NUCLEOTIDE SEQUENCE [LARGE SCALE GENOMIC DNA]</scope>
    <source>
        <strain evidence="1 2">DSM 24738</strain>
    </source>
</reference>
<dbReference type="Proteomes" id="UP001519343">
    <property type="component" value="Unassembled WGS sequence"/>
</dbReference>
<dbReference type="EMBL" id="JAGGKT010000010">
    <property type="protein sequence ID" value="MBP1933229.1"/>
    <property type="molecule type" value="Genomic_DNA"/>
</dbReference>
<keyword evidence="2" id="KW-1185">Reference proteome</keyword>
<sequence length="251" mass="29186">MTKVPPSFPPEHLLKAGQSFAVPEEKDGFIYFHVYQELMRSLRLKASLRIKALPEKVPFTGEERQLIMNLLKKWGKRKKPLFPKELLDHTPLLEKAMDVQLLAEWLEYASDGRTITAKYLTIGPEGLIWLQNHKELEEEALEEWNRFWFEEFNRLAKHQGLSGVYDDLFRIAMEQKEIIPVTSPRMQAKEKLFFQFLIHLLQMHQNGQTLFDWKEIGSKGTGMASASSSFLRLSSSQLFKRISLMDSKDSG</sequence>
<gene>
    <name evidence="1" type="ORF">J2Z37_003242</name>
</gene>